<accession>A0AAJ0U358</accession>
<evidence type="ECO:0000313" key="1">
    <source>
        <dbReference type="EMBL" id="MBK1704430.1"/>
    </source>
</evidence>
<proteinExistence type="predicted"/>
<keyword evidence="2" id="KW-1185">Reference proteome</keyword>
<evidence type="ECO:0000313" key="2">
    <source>
        <dbReference type="Proteomes" id="UP001296776"/>
    </source>
</evidence>
<gene>
    <name evidence="1" type="ORF">CKO40_07740</name>
</gene>
<reference evidence="1" key="2">
    <citation type="journal article" date="2020" name="Microorganisms">
        <title>Osmotic Adaptation and Compatible Solute Biosynthesis of Phototrophic Bacteria as Revealed from Genome Analyses.</title>
        <authorList>
            <person name="Imhoff J.F."/>
            <person name="Rahn T."/>
            <person name="Kunzel S."/>
            <person name="Keller A."/>
            <person name="Neulinger S.C."/>
        </authorList>
    </citation>
    <scope>NUCLEOTIDE SEQUENCE</scope>
    <source>
        <strain evidence="1">DSM 11080</strain>
    </source>
</reference>
<dbReference type="Proteomes" id="UP001296776">
    <property type="component" value="Unassembled WGS sequence"/>
</dbReference>
<protein>
    <submittedName>
        <fullName evidence="1">Uncharacterized protein</fullName>
    </submittedName>
</protein>
<sequence length="190" mass="21770">MNLKLPKSYKLFLAICVVAGPFIWLVLTEDGKRRSDLFLLHLLGHQPFNLAVENLRPGLDEAFLLDQFSRVEFDCDDGRHALGERRCAAQIGSFNGIPARRVELYWKDVGGNDEDGSEKGVGLNAMRLDYRERWHALLIDELKTRYGQPRQDIVGERTVLAWRFDGGMLLIPKTLSDDETPTLMWVRQQV</sequence>
<reference evidence="1" key="1">
    <citation type="submission" date="2017-08" db="EMBL/GenBank/DDBJ databases">
        <authorList>
            <person name="Imhoff J.F."/>
            <person name="Rahn T."/>
            <person name="Kuenzel S."/>
            <person name="Neulinger S.C."/>
        </authorList>
    </citation>
    <scope>NUCLEOTIDE SEQUENCE</scope>
    <source>
        <strain evidence="1">DSM 11080</strain>
    </source>
</reference>
<organism evidence="1 2">
    <name type="scientific">Halochromatium glycolicum</name>
    <dbReference type="NCBI Taxonomy" id="85075"/>
    <lineage>
        <taxon>Bacteria</taxon>
        <taxon>Pseudomonadati</taxon>
        <taxon>Pseudomonadota</taxon>
        <taxon>Gammaproteobacteria</taxon>
        <taxon>Chromatiales</taxon>
        <taxon>Chromatiaceae</taxon>
        <taxon>Halochromatium</taxon>
    </lineage>
</organism>
<dbReference type="RefSeq" id="WP_200345630.1">
    <property type="nucleotide sequence ID" value="NZ_NRSJ01000010.1"/>
</dbReference>
<dbReference type="AlphaFoldDB" id="A0AAJ0U358"/>
<comment type="caution">
    <text evidence="1">The sequence shown here is derived from an EMBL/GenBank/DDBJ whole genome shotgun (WGS) entry which is preliminary data.</text>
</comment>
<dbReference type="EMBL" id="NRSJ01000010">
    <property type="protein sequence ID" value="MBK1704430.1"/>
    <property type="molecule type" value="Genomic_DNA"/>
</dbReference>
<name>A0AAJ0U358_9GAMM</name>